<proteinExistence type="predicted"/>
<dbReference type="PANTHER" id="PTHR33434">
    <property type="entry name" value="DEGV DOMAIN-CONTAINING PROTEIN DR_1986-RELATED"/>
    <property type="match status" value="1"/>
</dbReference>
<name>A0A3E2TPN7_9FIRM</name>
<dbReference type="GO" id="GO:0008289">
    <property type="term" value="F:lipid binding"/>
    <property type="evidence" value="ECO:0007669"/>
    <property type="project" value="UniProtKB-KW"/>
</dbReference>
<organism evidence="2 3">
    <name type="scientific">Coprococcus catus</name>
    <dbReference type="NCBI Taxonomy" id="116085"/>
    <lineage>
        <taxon>Bacteria</taxon>
        <taxon>Bacillati</taxon>
        <taxon>Bacillota</taxon>
        <taxon>Clostridia</taxon>
        <taxon>Lachnospirales</taxon>
        <taxon>Lachnospiraceae</taxon>
        <taxon>Coprococcus</taxon>
    </lineage>
</organism>
<dbReference type="Pfam" id="PF02645">
    <property type="entry name" value="DegV"/>
    <property type="match status" value="1"/>
</dbReference>
<dbReference type="InterPro" id="IPR043168">
    <property type="entry name" value="DegV_C"/>
</dbReference>
<dbReference type="SUPFAM" id="SSF82549">
    <property type="entry name" value="DAK1/DegV-like"/>
    <property type="match status" value="1"/>
</dbReference>
<dbReference type="AlphaFoldDB" id="A0A3E2TPN7"/>
<dbReference type="PANTHER" id="PTHR33434:SF2">
    <property type="entry name" value="FATTY ACID-BINDING PROTEIN TM_1468"/>
    <property type="match status" value="1"/>
</dbReference>
<comment type="caution">
    <text evidence="2">The sequence shown here is derived from an EMBL/GenBank/DDBJ whole genome shotgun (WGS) entry which is preliminary data.</text>
</comment>
<reference evidence="2 3" key="1">
    <citation type="submission" date="2018-08" db="EMBL/GenBank/DDBJ databases">
        <title>A genome reference for cultivated species of the human gut microbiota.</title>
        <authorList>
            <person name="Zou Y."/>
            <person name="Xue W."/>
            <person name="Luo G."/>
        </authorList>
    </citation>
    <scope>NUCLEOTIDE SEQUENCE [LARGE SCALE GENOMIC DNA]</scope>
    <source>
        <strain evidence="2 3">AF45-17</strain>
    </source>
</reference>
<dbReference type="InterPro" id="IPR003797">
    <property type="entry name" value="DegV"/>
</dbReference>
<dbReference type="NCBIfam" id="TIGR00762">
    <property type="entry name" value="DegV"/>
    <property type="match status" value="1"/>
</dbReference>
<evidence type="ECO:0000313" key="3">
    <source>
        <dbReference type="Proteomes" id="UP000260773"/>
    </source>
</evidence>
<dbReference type="Gene3D" id="3.40.50.10170">
    <property type="match status" value="1"/>
</dbReference>
<dbReference type="Gene3D" id="3.30.1180.10">
    <property type="match status" value="1"/>
</dbReference>
<accession>A0A3E2TPN7</accession>
<protein>
    <submittedName>
        <fullName evidence="2">DegV family protein</fullName>
    </submittedName>
</protein>
<evidence type="ECO:0000313" key="2">
    <source>
        <dbReference type="EMBL" id="RGB80547.1"/>
    </source>
</evidence>
<dbReference type="Proteomes" id="UP000260773">
    <property type="component" value="Unassembled WGS sequence"/>
</dbReference>
<dbReference type="RefSeq" id="WP_015515076.1">
    <property type="nucleotide sequence ID" value="NZ_JAJCNA010000012.1"/>
</dbReference>
<evidence type="ECO:0000256" key="1">
    <source>
        <dbReference type="ARBA" id="ARBA00023121"/>
    </source>
</evidence>
<keyword evidence="1" id="KW-0446">Lipid-binding</keyword>
<gene>
    <name evidence="2" type="ORF">DW070_05790</name>
</gene>
<dbReference type="PROSITE" id="PS51482">
    <property type="entry name" value="DEGV"/>
    <property type="match status" value="1"/>
</dbReference>
<dbReference type="EMBL" id="QVEP01000010">
    <property type="protein sequence ID" value="RGB80547.1"/>
    <property type="molecule type" value="Genomic_DNA"/>
</dbReference>
<dbReference type="InterPro" id="IPR050270">
    <property type="entry name" value="DegV_domain_contain"/>
</dbReference>
<sequence length="297" mass="33744">MYQIITDGSWDMGSERATRFGVDVVPYYVTMDGEHYLKEIEELDVRDFYQFMVDNPKIFPKTSLPTVQDYYDVFEKYAKQGIDIICFTLSAKFSGSYNSARNAGNMIQENYPGIRVTIMDTTLATLMQGLMIQEIVRFQRSGADYDALIKRADEIKDTCRIFFTVENMDYLVHGGRVGKLAGISANILNLRPMILMTQGELFPSGLARGRVQSRKKAMEKLFAHIEENGNDPDRYIYMVGYGYNIKEGEDLRKDVIEHMKKKWPGFEPTVEIGQIGATIGVHTGPHPIGFGLCEKSC</sequence>